<evidence type="ECO:0000313" key="2">
    <source>
        <dbReference type="EMBL" id="KAJ4451894.1"/>
    </source>
</evidence>
<feature type="region of interest" description="Disordered" evidence="1">
    <location>
        <begin position="123"/>
        <end position="180"/>
    </location>
</feature>
<proteinExistence type="predicted"/>
<keyword evidence="3" id="KW-1185">Reference proteome</keyword>
<protein>
    <recommendedName>
        <fullName evidence="4">DUF4817 domain-containing protein</fullName>
    </recommendedName>
</protein>
<evidence type="ECO:0000313" key="3">
    <source>
        <dbReference type="Proteomes" id="UP001148838"/>
    </source>
</evidence>
<feature type="compositionally biased region" description="Basic and acidic residues" evidence="1">
    <location>
        <begin position="129"/>
        <end position="141"/>
    </location>
</feature>
<name>A0ABQ8U2Y5_PERAM</name>
<evidence type="ECO:0008006" key="4">
    <source>
        <dbReference type="Google" id="ProtNLM"/>
    </source>
</evidence>
<organism evidence="2 3">
    <name type="scientific">Periplaneta americana</name>
    <name type="common">American cockroach</name>
    <name type="synonym">Blatta americana</name>
    <dbReference type="NCBI Taxonomy" id="6978"/>
    <lineage>
        <taxon>Eukaryota</taxon>
        <taxon>Metazoa</taxon>
        <taxon>Ecdysozoa</taxon>
        <taxon>Arthropoda</taxon>
        <taxon>Hexapoda</taxon>
        <taxon>Insecta</taxon>
        <taxon>Pterygota</taxon>
        <taxon>Neoptera</taxon>
        <taxon>Polyneoptera</taxon>
        <taxon>Dictyoptera</taxon>
        <taxon>Blattodea</taxon>
        <taxon>Blattoidea</taxon>
        <taxon>Blattidae</taxon>
        <taxon>Blattinae</taxon>
        <taxon>Periplaneta</taxon>
    </lineage>
</organism>
<reference evidence="2 3" key="1">
    <citation type="journal article" date="2022" name="Allergy">
        <title>Genome assembly and annotation of Periplaneta americana reveal a comprehensive cockroach allergen profile.</title>
        <authorList>
            <person name="Wang L."/>
            <person name="Xiong Q."/>
            <person name="Saelim N."/>
            <person name="Wang L."/>
            <person name="Nong W."/>
            <person name="Wan A.T."/>
            <person name="Shi M."/>
            <person name="Liu X."/>
            <person name="Cao Q."/>
            <person name="Hui J.H.L."/>
            <person name="Sookrung N."/>
            <person name="Leung T.F."/>
            <person name="Tungtrongchitr A."/>
            <person name="Tsui S.K.W."/>
        </authorList>
    </citation>
    <scope>NUCLEOTIDE SEQUENCE [LARGE SCALE GENOMIC DNA]</scope>
    <source>
        <strain evidence="2">PWHHKU_190912</strain>
    </source>
</reference>
<comment type="caution">
    <text evidence="2">The sequence shown here is derived from an EMBL/GenBank/DDBJ whole genome shotgun (WGS) entry which is preliminary data.</text>
</comment>
<dbReference type="EMBL" id="JAJSOF020000001">
    <property type="protein sequence ID" value="KAJ4451894.1"/>
    <property type="molecule type" value="Genomic_DNA"/>
</dbReference>
<gene>
    <name evidence="2" type="ORF">ANN_03372</name>
</gene>
<accession>A0ABQ8U2Y5</accession>
<evidence type="ECO:0000256" key="1">
    <source>
        <dbReference type="SAM" id="MobiDB-lite"/>
    </source>
</evidence>
<sequence>MIKMATTNQQRAQCILWYAKFECVKRVQRKFRREYGVRNELLRAVLYDWGLSPSVMLLHYDSVLKMADIRLKHVNEDEETKQHYQVEISNRFATLGSSDEVEKELDVNSVWANIRDSTKIAAEQSIDPFGRRKSEEGKPSMEDDSGTSEDAVWGAVAQTERMTSEGSPRRASENTTSRSD</sequence>
<dbReference type="Proteomes" id="UP001148838">
    <property type="component" value="Unassembled WGS sequence"/>
</dbReference>